<reference evidence="3" key="1">
    <citation type="journal article" date="2012" name="Science">
        <title>The Paleozoic origin of enzymatic lignin decomposition reconstructed from 31 fungal genomes.</title>
        <authorList>
            <person name="Floudas D."/>
            <person name="Binder M."/>
            <person name="Riley R."/>
            <person name="Barry K."/>
            <person name="Blanchette R.A."/>
            <person name="Henrissat B."/>
            <person name="Martinez A.T."/>
            <person name="Otillar R."/>
            <person name="Spatafora J.W."/>
            <person name="Yadav J.S."/>
            <person name="Aerts A."/>
            <person name="Benoit I."/>
            <person name="Boyd A."/>
            <person name="Carlson A."/>
            <person name="Copeland A."/>
            <person name="Coutinho P.M."/>
            <person name="de Vries R.P."/>
            <person name="Ferreira P."/>
            <person name="Findley K."/>
            <person name="Foster B."/>
            <person name="Gaskell J."/>
            <person name="Glotzer D."/>
            <person name="Gorecki P."/>
            <person name="Heitman J."/>
            <person name="Hesse C."/>
            <person name="Hori C."/>
            <person name="Igarashi K."/>
            <person name="Jurgens J.A."/>
            <person name="Kallen N."/>
            <person name="Kersten P."/>
            <person name="Kohler A."/>
            <person name="Kuees U."/>
            <person name="Kumar T.K.A."/>
            <person name="Kuo A."/>
            <person name="LaButti K."/>
            <person name="Larrondo L.F."/>
            <person name="Lindquist E."/>
            <person name="Ling A."/>
            <person name="Lombard V."/>
            <person name="Lucas S."/>
            <person name="Lundell T."/>
            <person name="Martin R."/>
            <person name="McLaughlin D.J."/>
            <person name="Morgenstern I."/>
            <person name="Morin E."/>
            <person name="Murat C."/>
            <person name="Nagy L.G."/>
            <person name="Nolan M."/>
            <person name="Ohm R.A."/>
            <person name="Patyshakuliyeva A."/>
            <person name="Rokas A."/>
            <person name="Ruiz-Duenas F.J."/>
            <person name="Sabat G."/>
            <person name="Salamov A."/>
            <person name="Samejima M."/>
            <person name="Schmutz J."/>
            <person name="Slot J.C."/>
            <person name="St John F."/>
            <person name="Stenlid J."/>
            <person name="Sun H."/>
            <person name="Sun S."/>
            <person name="Syed K."/>
            <person name="Tsang A."/>
            <person name="Wiebenga A."/>
            <person name="Young D."/>
            <person name="Pisabarro A."/>
            <person name="Eastwood D.C."/>
            <person name="Martin F."/>
            <person name="Cullen D."/>
            <person name="Grigoriev I.V."/>
            <person name="Hibbett D.S."/>
        </authorList>
    </citation>
    <scope>NUCLEOTIDE SEQUENCE [LARGE SCALE GENOMIC DNA]</scope>
    <source>
        <strain evidence="3">TFB10046</strain>
    </source>
</reference>
<evidence type="ECO:0000256" key="1">
    <source>
        <dbReference type="SAM" id="MobiDB-lite"/>
    </source>
</evidence>
<dbReference type="KEGG" id="adl:AURDEDRAFT_130047"/>
<dbReference type="EMBL" id="JH687861">
    <property type="protein sequence ID" value="EJD36431.1"/>
    <property type="molecule type" value="Genomic_DNA"/>
</dbReference>
<gene>
    <name evidence="2" type="ORF">AURDEDRAFT_130047</name>
</gene>
<feature type="region of interest" description="Disordered" evidence="1">
    <location>
        <begin position="123"/>
        <end position="255"/>
    </location>
</feature>
<feature type="compositionally biased region" description="Low complexity" evidence="1">
    <location>
        <begin position="88"/>
        <end position="105"/>
    </location>
</feature>
<feature type="region of interest" description="Disordered" evidence="1">
    <location>
        <begin position="62"/>
        <end position="105"/>
    </location>
</feature>
<feature type="region of interest" description="Disordered" evidence="1">
    <location>
        <begin position="32"/>
        <end position="51"/>
    </location>
</feature>
<feature type="compositionally biased region" description="Acidic residues" evidence="1">
    <location>
        <begin position="40"/>
        <end position="51"/>
    </location>
</feature>
<accession>J0D9G6</accession>
<evidence type="ECO:0000313" key="3">
    <source>
        <dbReference type="Proteomes" id="UP000006514"/>
    </source>
</evidence>
<feature type="compositionally biased region" description="Basic residues" evidence="1">
    <location>
        <begin position="214"/>
        <end position="225"/>
    </location>
</feature>
<proteinExistence type="predicted"/>
<organism evidence="2 3">
    <name type="scientific">Auricularia subglabra (strain TFB-10046 / SS5)</name>
    <name type="common">White-rot fungus</name>
    <name type="synonym">Auricularia delicata (strain TFB10046)</name>
    <dbReference type="NCBI Taxonomy" id="717982"/>
    <lineage>
        <taxon>Eukaryota</taxon>
        <taxon>Fungi</taxon>
        <taxon>Dikarya</taxon>
        <taxon>Basidiomycota</taxon>
        <taxon>Agaricomycotina</taxon>
        <taxon>Agaricomycetes</taxon>
        <taxon>Auriculariales</taxon>
        <taxon>Auriculariaceae</taxon>
        <taxon>Auricularia</taxon>
    </lineage>
</organism>
<dbReference type="AlphaFoldDB" id="J0D9G6"/>
<dbReference type="Proteomes" id="UP000006514">
    <property type="component" value="Unassembled WGS sequence"/>
</dbReference>
<protein>
    <submittedName>
        <fullName evidence="2">Uncharacterized protein</fullName>
    </submittedName>
</protein>
<sequence length="255" mass="27298">MQLRALAHRAAGFSLERQRAAVDKGLRTRAVRPRERVDDPVEFLDDDDDDDRALPQLLSVQLSGDLSDLSEEDDDAAQAPRPRPAAPFPASSFAPADQPRGRGLAAAAELALPRLLSAQLSGELSDLSEDDDAAQTARPRPASPSTSAAAPAEKPQSRSEGAPAVQPRATASSPPGAAAAPHSTRRLQDEAAEAPRPAEDALMPQGTEPEMQPRKKVRRGGRSTKPRREWTAQQRAPRKRPSNAPRGSKSESRSV</sequence>
<keyword evidence="3" id="KW-1185">Reference proteome</keyword>
<dbReference type="InParanoid" id="J0D9G6"/>
<feature type="compositionally biased region" description="Low complexity" evidence="1">
    <location>
        <begin position="169"/>
        <end position="182"/>
    </location>
</feature>
<name>J0D9G6_AURST</name>
<evidence type="ECO:0000313" key="2">
    <source>
        <dbReference type="EMBL" id="EJD36431.1"/>
    </source>
</evidence>
<feature type="compositionally biased region" description="Low complexity" evidence="1">
    <location>
        <begin position="134"/>
        <end position="152"/>
    </location>
</feature>